<reference evidence="1" key="1">
    <citation type="submission" date="2022-10" db="EMBL/GenBank/DDBJ databases">
        <title>Puccinia triticina Genome sequencing and assembly.</title>
        <authorList>
            <person name="Li C."/>
        </authorList>
    </citation>
    <scope>NUCLEOTIDE SEQUENCE</scope>
    <source>
        <strain evidence="1">Pt15</strain>
    </source>
</reference>
<sequence length="291" mass="32398">MRRDDEYDLGRRRQEDNGVILHEPGYIPGESGMLASMLHLSIKPPPNLGASVFSPSTSILTSSRSDQLIELPNKTFQTQKISPKMLFKYLLAPVAFAAASVPSYSPGEKSVYKTFDFQTAVTATTQYEKSITSACGQDKVQDVISDLNHIYKPVAENTEKFRTSIEKYDANFLSEQAIIFSGFLKSFENILKAISQRPKIYQSCNSKFSEFDNKFSVIITGFKRDNVDLRSAFSAVKLDTSLFAKPDLEDYGPREHVLDIAYGAQTTTSRRFSATTNRHSLVAKLIGASGL</sequence>
<evidence type="ECO:0000313" key="1">
    <source>
        <dbReference type="EMBL" id="WAQ84406.1"/>
    </source>
</evidence>
<gene>
    <name evidence="1" type="ORF">PtA15_4A859</name>
</gene>
<protein>
    <submittedName>
        <fullName evidence="1">Uncharacterized protein</fullName>
    </submittedName>
</protein>
<dbReference type="RefSeq" id="XP_053019961.1">
    <property type="nucleotide sequence ID" value="XM_053168786.1"/>
</dbReference>
<dbReference type="GeneID" id="77809681"/>
<name>A0ABY7CGR0_9BASI</name>
<accession>A0ABY7CGR0</accession>
<evidence type="ECO:0000313" key="2">
    <source>
        <dbReference type="Proteomes" id="UP001164743"/>
    </source>
</evidence>
<proteinExistence type="predicted"/>
<keyword evidence="2" id="KW-1185">Reference proteome</keyword>
<dbReference type="Proteomes" id="UP001164743">
    <property type="component" value="Chromosome 4A"/>
</dbReference>
<organism evidence="1 2">
    <name type="scientific">Puccinia triticina</name>
    <dbReference type="NCBI Taxonomy" id="208348"/>
    <lineage>
        <taxon>Eukaryota</taxon>
        <taxon>Fungi</taxon>
        <taxon>Dikarya</taxon>
        <taxon>Basidiomycota</taxon>
        <taxon>Pucciniomycotina</taxon>
        <taxon>Pucciniomycetes</taxon>
        <taxon>Pucciniales</taxon>
        <taxon>Pucciniaceae</taxon>
        <taxon>Puccinia</taxon>
    </lineage>
</organism>
<dbReference type="EMBL" id="CP110424">
    <property type="protein sequence ID" value="WAQ84406.1"/>
    <property type="molecule type" value="Genomic_DNA"/>
</dbReference>